<dbReference type="AlphaFoldDB" id="A0A8D9BKK3"/>
<accession>A0A8D9BKK3</accession>
<organism evidence="1">
    <name type="scientific">Cacopsylla melanoneura</name>
    <dbReference type="NCBI Taxonomy" id="428564"/>
    <lineage>
        <taxon>Eukaryota</taxon>
        <taxon>Metazoa</taxon>
        <taxon>Ecdysozoa</taxon>
        <taxon>Arthropoda</taxon>
        <taxon>Hexapoda</taxon>
        <taxon>Insecta</taxon>
        <taxon>Pterygota</taxon>
        <taxon>Neoptera</taxon>
        <taxon>Paraneoptera</taxon>
        <taxon>Hemiptera</taxon>
        <taxon>Sternorrhyncha</taxon>
        <taxon>Psylloidea</taxon>
        <taxon>Psyllidae</taxon>
        <taxon>Psyllinae</taxon>
        <taxon>Cacopsylla</taxon>
    </lineage>
</organism>
<name>A0A8D9BKK3_9HEMI</name>
<sequence>MRRRRRRRRWRRSRRRKQMRKICITSEMKWKIMCECVCSVCWCYDGVRRETKVSQSILGRLGMWLCNGNGLDLPFLFQFSLWSLSLAYSPAYKLFVLDLKLSNTEHVLE</sequence>
<protein>
    <submittedName>
        <fullName evidence="1">Uncharacterized protein</fullName>
    </submittedName>
</protein>
<proteinExistence type="predicted"/>
<dbReference type="EMBL" id="HBUF01637860">
    <property type="protein sequence ID" value="CAG6784495.1"/>
    <property type="molecule type" value="Transcribed_RNA"/>
</dbReference>
<reference evidence="1" key="1">
    <citation type="submission" date="2021-05" db="EMBL/GenBank/DDBJ databases">
        <authorList>
            <person name="Alioto T."/>
            <person name="Alioto T."/>
            <person name="Gomez Garrido J."/>
        </authorList>
    </citation>
    <scope>NUCLEOTIDE SEQUENCE</scope>
</reference>
<evidence type="ECO:0000313" key="1">
    <source>
        <dbReference type="EMBL" id="CAG6784495.1"/>
    </source>
</evidence>